<name>A0A0G9H5D1_9GAMM</name>
<dbReference type="Pfam" id="PF03895">
    <property type="entry name" value="YadA_anchor"/>
    <property type="match status" value="1"/>
</dbReference>
<feature type="domain" description="Trimeric autotransporter adhesin YadA-like head" evidence="13">
    <location>
        <begin position="566"/>
        <end position="592"/>
    </location>
</feature>
<feature type="non-terminal residue" evidence="15">
    <location>
        <position position="1"/>
    </location>
</feature>
<evidence type="ECO:0000256" key="7">
    <source>
        <dbReference type="ARBA" id="ARBA00022729"/>
    </source>
</evidence>
<dbReference type="Pfam" id="PF05662">
    <property type="entry name" value="YadA_stalk"/>
    <property type="match status" value="7"/>
</dbReference>
<dbReference type="InterPro" id="IPR008640">
    <property type="entry name" value="Adhesin_Head_dom"/>
</dbReference>
<dbReference type="GO" id="GO:0015031">
    <property type="term" value="P:protein transport"/>
    <property type="evidence" value="ECO:0007669"/>
    <property type="project" value="UniProtKB-KW"/>
</dbReference>
<evidence type="ECO:0000313" key="16">
    <source>
        <dbReference type="Proteomes" id="UP000035481"/>
    </source>
</evidence>
<feature type="domain" description="Trimeric autotransporter adhesin YadA-like stalk" evidence="14">
    <location>
        <begin position="475"/>
        <end position="519"/>
    </location>
</feature>
<dbReference type="Gene3D" id="2.60.40.4050">
    <property type="match status" value="2"/>
</dbReference>
<organism evidence="15 16">
    <name type="scientific">Dyella japonica DSM 16301</name>
    <dbReference type="NCBI Taxonomy" id="1440762"/>
    <lineage>
        <taxon>Bacteria</taxon>
        <taxon>Pseudomonadati</taxon>
        <taxon>Pseudomonadota</taxon>
        <taxon>Gammaproteobacteria</taxon>
        <taxon>Lysobacterales</taxon>
        <taxon>Rhodanobacteraceae</taxon>
        <taxon>Dyella</taxon>
    </lineage>
</organism>
<dbReference type="STRING" id="1440762.Y882_04955"/>
<feature type="domain" description="Trimeric autotransporter adhesin YadA-like stalk" evidence="14">
    <location>
        <begin position="233"/>
        <end position="274"/>
    </location>
</feature>
<dbReference type="GO" id="GO:0009279">
    <property type="term" value="C:cell outer membrane"/>
    <property type="evidence" value="ECO:0007669"/>
    <property type="project" value="UniProtKB-SubCell"/>
</dbReference>
<evidence type="ECO:0000259" key="13">
    <source>
        <dbReference type="Pfam" id="PF05658"/>
    </source>
</evidence>
<evidence type="ECO:0000256" key="2">
    <source>
        <dbReference type="ARBA" id="ARBA00004442"/>
    </source>
</evidence>
<keyword evidence="6" id="KW-0812">Transmembrane</keyword>
<dbReference type="Proteomes" id="UP000035481">
    <property type="component" value="Unassembled WGS sequence"/>
</dbReference>
<evidence type="ECO:0000256" key="6">
    <source>
        <dbReference type="ARBA" id="ARBA00022692"/>
    </source>
</evidence>
<keyword evidence="4" id="KW-0813">Transport</keyword>
<keyword evidence="10" id="KW-0998">Cell outer membrane</keyword>
<dbReference type="Gene3D" id="1.20.5.170">
    <property type="match status" value="5"/>
</dbReference>
<dbReference type="Gene3D" id="6.10.250.2040">
    <property type="match status" value="1"/>
</dbReference>
<dbReference type="GO" id="GO:0009986">
    <property type="term" value="C:cell surface"/>
    <property type="evidence" value="ECO:0007669"/>
    <property type="project" value="UniProtKB-SubCell"/>
</dbReference>
<dbReference type="InterPro" id="IPR005594">
    <property type="entry name" value="YadA_C"/>
</dbReference>
<evidence type="ECO:0000256" key="1">
    <source>
        <dbReference type="ARBA" id="ARBA00004241"/>
    </source>
</evidence>
<proteinExistence type="inferred from homology"/>
<feature type="domain" description="Trimeric autotransporter adhesin YadA-like stalk" evidence="14">
    <location>
        <begin position="93"/>
        <end position="130"/>
    </location>
</feature>
<evidence type="ECO:0000313" key="15">
    <source>
        <dbReference type="EMBL" id="KLD64783.1"/>
    </source>
</evidence>
<dbReference type="Pfam" id="PF05658">
    <property type="entry name" value="YadA_head"/>
    <property type="match status" value="3"/>
</dbReference>
<dbReference type="Gene3D" id="3.30.1300.30">
    <property type="entry name" value="GSPII I/J protein-like"/>
    <property type="match status" value="1"/>
</dbReference>
<feature type="domain" description="Trimeric autotransporter adhesin YadA-like head" evidence="13">
    <location>
        <begin position="445"/>
        <end position="469"/>
    </location>
</feature>
<evidence type="ECO:0000256" key="9">
    <source>
        <dbReference type="ARBA" id="ARBA00023136"/>
    </source>
</evidence>
<feature type="region of interest" description="Disordered" evidence="11">
    <location>
        <begin position="542"/>
        <end position="564"/>
    </location>
</feature>
<evidence type="ECO:0000256" key="11">
    <source>
        <dbReference type="SAM" id="MobiDB-lite"/>
    </source>
</evidence>
<dbReference type="RefSeq" id="WP_046970773.1">
    <property type="nucleotide sequence ID" value="NZ_JPLA01000013.1"/>
</dbReference>
<feature type="domain" description="Trimeric autotransporter adhesin YadA-like head" evidence="13">
    <location>
        <begin position="417"/>
        <end position="443"/>
    </location>
</feature>
<evidence type="ECO:0000259" key="12">
    <source>
        <dbReference type="Pfam" id="PF03895"/>
    </source>
</evidence>
<dbReference type="InterPro" id="IPR008635">
    <property type="entry name" value="Coiled_stalk_dom"/>
</dbReference>
<evidence type="ECO:0000256" key="4">
    <source>
        <dbReference type="ARBA" id="ARBA00022448"/>
    </source>
</evidence>
<evidence type="ECO:0000256" key="10">
    <source>
        <dbReference type="ARBA" id="ARBA00023237"/>
    </source>
</evidence>
<protein>
    <recommendedName>
        <fullName evidence="17">Adhesin</fullName>
    </recommendedName>
</protein>
<dbReference type="InterPro" id="IPR045584">
    <property type="entry name" value="Pilin-like"/>
</dbReference>
<dbReference type="EMBL" id="JPLA01000013">
    <property type="protein sequence ID" value="KLD64783.1"/>
    <property type="molecule type" value="Genomic_DNA"/>
</dbReference>
<comment type="similarity">
    <text evidence="3">Belongs to the autotransporter-2 (AT-2) (TC 1.B.40) family.</text>
</comment>
<comment type="subcellular location">
    <subcellularLocation>
        <location evidence="2">Cell outer membrane</location>
    </subcellularLocation>
    <subcellularLocation>
        <location evidence="1">Cell surface</location>
    </subcellularLocation>
</comment>
<keyword evidence="5" id="KW-1134">Transmembrane beta strand</keyword>
<dbReference type="SUPFAM" id="SSF54523">
    <property type="entry name" value="Pili subunits"/>
    <property type="match status" value="1"/>
</dbReference>
<evidence type="ECO:0008006" key="17">
    <source>
        <dbReference type="Google" id="ProtNLM"/>
    </source>
</evidence>
<gene>
    <name evidence="15" type="ORF">Y882_04955</name>
</gene>
<accession>A0A0G9H5D1</accession>
<dbReference type="SUPFAM" id="SSF101967">
    <property type="entry name" value="Adhesin YadA, collagen-binding domain"/>
    <property type="match status" value="3"/>
</dbReference>
<sequence length="782" mass="76217">TNVKSGALSATSTDAVNGSQLYATNQQVTQNTTDIAGNTTSISNLQTTVNNISGGTVGLVQQAAAGADLTVGKATDGVAVDFADKNGNTRTLKNVTAGVAATDAVNMSQLNTTNASVTRVEGKADQQGSTTAAALGGGASYSSSTGAITAPSYTMHNADGTVTTANDVGTAVSNIDGRVVQNTSDINTINTQINSGTIGLVQQAAAGANLTVGKGTDGAAVDFQGTTGARKLLNVADGTVAAGSKDAVNGGQLYGASQSVANAIGGGSTVNSDGSISAPSYVVHQADGTITTVNNVGSAVTNLDGRVSQNTTDITNINSTITGMNGQLADAVKYDSAAHDKVTLGNAGTPVQVTNVKDGALSATSSDAVNGSQLYATNQQVAQNTGDIANINSTINNMNTGGLKYVQVNSTAAGASAAGTDSVAVGGNSKASAANAVAIGNGAQASQANSVALGAGSVADRANSVSVGSAGQERQITNVAAGNLSATSTDAVNGSQLNATNQAVNNLDGRVTNVENTVNNMAGAVSNVTNITNGQSGMFQVSKDSNGTQPVASGSKSTAGGNGTVASGNNSTALGNAAVASADNSVALGANSVADRSNSVSVGSAGHERQLTNVAAGTANTDAVNVGQLKAAGVMNADGSTNTAVTYDTNADGSTSVTLNGGGNAAVIHNVAPGTSASDAATVGQVQQVADWSKSYTDQQVRNMGRQANSGVASAMAMSAIPQAVVNGGHSIGAGVGSFRGQSSVAVSMSAMSATGKFAVKLNVSATSQGDAGVGVGASYNW</sequence>
<evidence type="ECO:0000256" key="5">
    <source>
        <dbReference type="ARBA" id="ARBA00022452"/>
    </source>
</evidence>
<feature type="domain" description="Trimeric autotransporter adhesin YadA-like C-terminal membrane anchor" evidence="12">
    <location>
        <begin position="722"/>
        <end position="782"/>
    </location>
</feature>
<keyword evidence="7" id="KW-0732">Signal</keyword>
<evidence type="ECO:0000259" key="14">
    <source>
        <dbReference type="Pfam" id="PF05662"/>
    </source>
</evidence>
<dbReference type="AlphaFoldDB" id="A0A0G9H5D1"/>
<feature type="domain" description="Trimeric autotransporter adhesin YadA-like stalk" evidence="14">
    <location>
        <begin position="1"/>
        <end position="42"/>
    </location>
</feature>
<evidence type="ECO:0000256" key="3">
    <source>
        <dbReference type="ARBA" id="ARBA00005848"/>
    </source>
</evidence>
<dbReference type="PATRIC" id="fig|1440762.4.peg.338"/>
<reference evidence="15 16" key="1">
    <citation type="journal article" date="2015" name="Antonie Van Leeuwenhoek">
        <title>A phylogenomic and molecular marker based taxonomic framework for the order Xanthomonadales: proposal to transfer the families Algiphilaceae and Solimonadaceae to the order Nevskiales ord. nov. and to create a new family within the order Xanthomonadales, the family Rhodanobacteraceae fam. nov., containing the genus Rhodanobacter and its closest relatives.</title>
        <authorList>
            <person name="Naushad S."/>
            <person name="Adeolu M."/>
            <person name="Wong S."/>
            <person name="Sohail M."/>
            <person name="Schellhorn H.E."/>
            <person name="Gupta R.S."/>
        </authorList>
    </citation>
    <scope>NUCLEOTIDE SEQUENCE [LARGE SCALE GENOMIC DNA]</scope>
    <source>
        <strain evidence="15 16">DSM 16301</strain>
    </source>
</reference>
<keyword evidence="9" id="KW-0472">Membrane</keyword>
<feature type="domain" description="Trimeric autotransporter adhesin YadA-like stalk" evidence="14">
    <location>
        <begin position="610"/>
        <end position="644"/>
    </location>
</feature>
<evidence type="ECO:0000256" key="8">
    <source>
        <dbReference type="ARBA" id="ARBA00022927"/>
    </source>
</evidence>
<feature type="domain" description="Trimeric autotransporter adhesin YadA-like stalk" evidence="14">
    <location>
        <begin position="352"/>
        <end position="396"/>
    </location>
</feature>
<keyword evidence="8" id="KW-0653">Protein transport</keyword>
<dbReference type="InterPro" id="IPR011049">
    <property type="entry name" value="Serralysin-like_metalloprot_C"/>
</dbReference>
<comment type="caution">
    <text evidence="15">The sequence shown here is derived from an EMBL/GenBank/DDBJ whole genome shotgun (WGS) entry which is preliminary data.</text>
</comment>
<feature type="domain" description="Trimeric autotransporter adhesin YadA-like stalk" evidence="14">
    <location>
        <begin position="668"/>
        <end position="703"/>
    </location>
</feature>